<evidence type="ECO:0000256" key="1">
    <source>
        <dbReference type="SAM" id="MobiDB-lite"/>
    </source>
</evidence>
<sequence length="225" mass="23484">MKAPILTLTLAATLALAGCSSLVGGGDREPTTIYSPIVQVTPDPAWPTIPWSVVVSKPSAPRVLDSSRIAVRPVEHELQVYHGAAWAQSATDMLQDAVVRTLEDSGKTGGTGTTESGIRGTYKLVLEVRRFEADYAGAAQPTVHVVVNAKLVQSYDQSVAASRTFTSAQPVGSTEIAQVVQGFDRALTQVTGEIGGWTLASAQAHPPAEASRPKAAAVGKATPAR</sequence>
<dbReference type="PANTHER" id="PTHR36698:SF3">
    <property type="entry name" value="ABC-TYPE TRANSPORT AUXILIARY LIPOPROTEIN COMPONENT DOMAIN-CONTAINING PROTEIN"/>
    <property type="match status" value="1"/>
</dbReference>
<feature type="region of interest" description="Disordered" evidence="1">
    <location>
        <begin position="202"/>
        <end position="225"/>
    </location>
</feature>
<feature type="chain" id="PRO_5020482206" evidence="2">
    <location>
        <begin position="18"/>
        <end position="225"/>
    </location>
</feature>
<dbReference type="Proteomes" id="UP000289784">
    <property type="component" value="Unassembled WGS sequence"/>
</dbReference>
<name>A0A4Q1JU81_9GAMM</name>
<dbReference type="PANTHER" id="PTHR36698">
    <property type="entry name" value="BLL5892 PROTEIN"/>
    <property type="match status" value="1"/>
</dbReference>
<dbReference type="OrthoDB" id="5795476at2"/>
<dbReference type="Gene3D" id="3.40.50.10610">
    <property type="entry name" value="ABC-type transport auxiliary lipoprotein component"/>
    <property type="match status" value="1"/>
</dbReference>
<evidence type="ECO:0000313" key="5">
    <source>
        <dbReference type="Proteomes" id="UP000289784"/>
    </source>
</evidence>
<keyword evidence="2" id="KW-0732">Signal</keyword>
<evidence type="ECO:0000256" key="2">
    <source>
        <dbReference type="SAM" id="SignalP"/>
    </source>
</evidence>
<dbReference type="RefSeq" id="WP_129472030.1">
    <property type="nucleotide sequence ID" value="NZ_SAWZ01000008.1"/>
</dbReference>
<dbReference type="AlphaFoldDB" id="A0A4Q1JU81"/>
<keyword evidence="5" id="KW-1185">Reference proteome</keyword>
<evidence type="ECO:0000259" key="3">
    <source>
        <dbReference type="Pfam" id="PF03886"/>
    </source>
</evidence>
<gene>
    <name evidence="4" type="ORF">EPA99_14895</name>
</gene>
<evidence type="ECO:0000313" key="4">
    <source>
        <dbReference type="EMBL" id="RXR02763.1"/>
    </source>
</evidence>
<dbReference type="InterPro" id="IPR005586">
    <property type="entry name" value="ABC_trans_aux"/>
</dbReference>
<proteinExistence type="predicted"/>
<reference evidence="4 5" key="1">
    <citation type="submission" date="2019-01" db="EMBL/GenBank/DDBJ databases">
        <title>Pseudoxanthomonas composti sp. nov., isolated from compost.</title>
        <authorList>
            <person name="Yang G."/>
        </authorList>
    </citation>
    <scope>NUCLEOTIDE SEQUENCE [LARGE SCALE GENOMIC DNA]</scope>
    <source>
        <strain evidence="4 5">GSS15</strain>
    </source>
</reference>
<organism evidence="4 5">
    <name type="scientific">Pseudoxanthomonas composti</name>
    <dbReference type="NCBI Taxonomy" id="2137479"/>
    <lineage>
        <taxon>Bacteria</taxon>
        <taxon>Pseudomonadati</taxon>
        <taxon>Pseudomonadota</taxon>
        <taxon>Gammaproteobacteria</taxon>
        <taxon>Lysobacterales</taxon>
        <taxon>Lysobacteraceae</taxon>
        <taxon>Pseudoxanthomonas</taxon>
    </lineage>
</organism>
<dbReference type="PROSITE" id="PS51257">
    <property type="entry name" value="PROKAR_LIPOPROTEIN"/>
    <property type="match status" value="1"/>
</dbReference>
<comment type="caution">
    <text evidence="4">The sequence shown here is derived from an EMBL/GenBank/DDBJ whole genome shotgun (WGS) entry which is preliminary data.</text>
</comment>
<dbReference type="EMBL" id="SAWZ01000008">
    <property type="protein sequence ID" value="RXR02763.1"/>
    <property type="molecule type" value="Genomic_DNA"/>
</dbReference>
<protein>
    <submittedName>
        <fullName evidence="4">ABC transporter</fullName>
    </submittedName>
</protein>
<feature type="signal peptide" evidence="2">
    <location>
        <begin position="1"/>
        <end position="17"/>
    </location>
</feature>
<dbReference type="SUPFAM" id="SSF159594">
    <property type="entry name" value="XCC0632-like"/>
    <property type="match status" value="1"/>
</dbReference>
<dbReference type="Pfam" id="PF03886">
    <property type="entry name" value="ABC_trans_aux"/>
    <property type="match status" value="1"/>
</dbReference>
<accession>A0A4Q1JU81</accession>
<feature type="domain" description="ABC-type transport auxiliary lipoprotein component" evidence="3">
    <location>
        <begin position="35"/>
        <end position="194"/>
    </location>
</feature>